<sequence>MATLERKQMVLTTCMAVLAMENGMKMATASLSLLKVIDEQNGFEPQQRKVVVGKRQMRVGKVSNVQQKKQRENKIVHKLMTSVKKCDEKCEELLKMTNILNEKTNENFSLKNEFIKVKVEITSCKNRESHLIDK</sequence>
<evidence type="ECO:0000313" key="3">
    <source>
        <dbReference type="Proteomes" id="UP000015101"/>
    </source>
</evidence>
<organism evidence="2 3">
    <name type="scientific">Helobdella robusta</name>
    <name type="common">Californian leech</name>
    <dbReference type="NCBI Taxonomy" id="6412"/>
    <lineage>
        <taxon>Eukaryota</taxon>
        <taxon>Metazoa</taxon>
        <taxon>Spiralia</taxon>
        <taxon>Lophotrochozoa</taxon>
        <taxon>Annelida</taxon>
        <taxon>Clitellata</taxon>
        <taxon>Hirudinea</taxon>
        <taxon>Rhynchobdellida</taxon>
        <taxon>Glossiphoniidae</taxon>
        <taxon>Helobdella</taxon>
    </lineage>
</organism>
<dbReference type="GeneID" id="20204930"/>
<protein>
    <submittedName>
        <fullName evidence="1 2">Uncharacterized protein</fullName>
    </submittedName>
</protein>
<proteinExistence type="predicted"/>
<reference evidence="1 3" key="2">
    <citation type="journal article" date="2013" name="Nature">
        <title>Insights into bilaterian evolution from three spiralian genomes.</title>
        <authorList>
            <person name="Simakov O."/>
            <person name="Marletaz F."/>
            <person name="Cho S.J."/>
            <person name="Edsinger-Gonzales E."/>
            <person name="Havlak P."/>
            <person name="Hellsten U."/>
            <person name="Kuo D.H."/>
            <person name="Larsson T."/>
            <person name="Lv J."/>
            <person name="Arendt D."/>
            <person name="Savage R."/>
            <person name="Osoegawa K."/>
            <person name="de Jong P."/>
            <person name="Grimwood J."/>
            <person name="Chapman J.A."/>
            <person name="Shapiro H."/>
            <person name="Aerts A."/>
            <person name="Otillar R.P."/>
            <person name="Terry A.Y."/>
            <person name="Boore J.L."/>
            <person name="Grigoriev I.V."/>
            <person name="Lindberg D.R."/>
            <person name="Seaver E.C."/>
            <person name="Weisblat D.A."/>
            <person name="Putnam N.H."/>
            <person name="Rokhsar D.S."/>
        </authorList>
    </citation>
    <scope>NUCLEOTIDE SEQUENCE</scope>
</reference>
<dbReference type="InParanoid" id="T1F7Y1"/>
<dbReference type="RefSeq" id="XP_009019068.1">
    <property type="nucleotide sequence ID" value="XM_009020820.1"/>
</dbReference>
<evidence type="ECO:0000313" key="1">
    <source>
        <dbReference type="EMBL" id="ESO02854.1"/>
    </source>
</evidence>
<dbReference type="AlphaFoldDB" id="T1F7Y1"/>
<dbReference type="EMBL" id="KB096716">
    <property type="protein sequence ID" value="ESO02854.1"/>
    <property type="molecule type" value="Genomic_DNA"/>
</dbReference>
<accession>T1F7Y1</accession>
<reference evidence="2" key="3">
    <citation type="submission" date="2015-06" db="UniProtKB">
        <authorList>
            <consortium name="EnsemblMetazoa"/>
        </authorList>
    </citation>
    <scope>IDENTIFICATION</scope>
</reference>
<dbReference type="Proteomes" id="UP000015101">
    <property type="component" value="Unassembled WGS sequence"/>
</dbReference>
<dbReference type="KEGG" id="hro:HELRODRAFT_174287"/>
<dbReference type="EnsemblMetazoa" id="HelroT174287">
    <property type="protein sequence ID" value="HelroP174287"/>
    <property type="gene ID" value="HelroG174287"/>
</dbReference>
<keyword evidence="3" id="KW-1185">Reference proteome</keyword>
<dbReference type="EMBL" id="AMQM01004874">
    <property type="status" value="NOT_ANNOTATED_CDS"/>
    <property type="molecule type" value="Genomic_DNA"/>
</dbReference>
<dbReference type="HOGENOM" id="CLU_1898499_0_0_1"/>
<reference evidence="3" key="1">
    <citation type="submission" date="2012-12" db="EMBL/GenBank/DDBJ databases">
        <authorList>
            <person name="Hellsten U."/>
            <person name="Grimwood J."/>
            <person name="Chapman J.A."/>
            <person name="Shapiro H."/>
            <person name="Aerts A."/>
            <person name="Otillar R.P."/>
            <person name="Terry A.Y."/>
            <person name="Boore J.L."/>
            <person name="Simakov O."/>
            <person name="Marletaz F."/>
            <person name="Cho S.-J."/>
            <person name="Edsinger-Gonzales E."/>
            <person name="Havlak P."/>
            <person name="Kuo D.-H."/>
            <person name="Larsson T."/>
            <person name="Lv J."/>
            <person name="Arendt D."/>
            <person name="Savage R."/>
            <person name="Osoegawa K."/>
            <person name="de Jong P."/>
            <person name="Lindberg D.R."/>
            <person name="Seaver E.C."/>
            <person name="Weisblat D.A."/>
            <person name="Putnam N.H."/>
            <person name="Grigoriev I.V."/>
            <person name="Rokhsar D.S."/>
        </authorList>
    </citation>
    <scope>NUCLEOTIDE SEQUENCE</scope>
</reference>
<name>T1F7Y1_HELRO</name>
<dbReference type="CTD" id="20204930"/>
<gene>
    <name evidence="2" type="primary">20204930</name>
    <name evidence="1" type="ORF">HELRODRAFT_174287</name>
</gene>
<evidence type="ECO:0000313" key="2">
    <source>
        <dbReference type="EnsemblMetazoa" id="HelroP174287"/>
    </source>
</evidence>